<sequence length="527" mass="58382">MTTSEEKDCKPISRSRVILSQVLACLALDFLLIGLGLSISFVTMVLPEVLDAKEGLSITNKQASWFGSMAFLCQPLGSIFSGPLLDYFGRKKALFLVNIPHVVAWLLMYYAYDVPSLFIGNALLGIGTGIMEAPSVTYVGEISDPSIRGILTTLTNGFTATGIFVAYLLGTVLPWRQAALVALTVPLATMVLVLFVPETPIWLLSKGRQKEALDSLCRLRGWAKPEDVQEEFDELTEYYEKLQACMLCTKEGKVVEPCEHFNVTSIKKIILKIKHVFFVKETMKPFLLVLVYFFFYTVSGALPVRPTMVNVCSAFGMKYDPKTIVVVVGALSIVTSLLSAVIVKTIGKRKLVVGSMLGTACCSIALSIYARTYLPSTVFSYDKETFPEPKDVLPVVLFLALTCFNALGIPWVLLSEVFPFKSRGIATALAAAASYIFFFFASKTNYNIEYAFHLSGTFGLYGVFGFIGTVYLYLFLPETEQKTLAEIEAYYKSDRKIFADDFVINAFRKKKVMSGEAEKPMLVKSIN</sequence>
<dbReference type="InterPro" id="IPR005829">
    <property type="entry name" value="Sugar_transporter_CS"/>
</dbReference>
<feature type="transmembrane region" description="Helical" evidence="5">
    <location>
        <begin position="118"/>
        <end position="138"/>
    </location>
</feature>
<feature type="transmembrane region" description="Helical" evidence="5">
    <location>
        <begin position="392"/>
        <end position="413"/>
    </location>
</feature>
<feature type="transmembrane region" description="Helical" evidence="5">
    <location>
        <begin position="286"/>
        <end position="304"/>
    </location>
</feature>
<reference evidence="7" key="2">
    <citation type="journal article" date="2021" name="Insect Sci.">
        <title>Functional characterization of a novel, highly expressed ion-driven sugar antiporter in the thoracic muscles of Helicoverpa armigera.</title>
        <authorList>
            <person name="Yuan Y.Y."/>
            <person name="Xin Y.C."/>
            <person name="Han J.L."/>
            <person name="Zhao Y.H."/>
            <person name="Han S.M."/>
            <person name="Nangong Z.Y."/>
            <person name="Chen X."/>
            <person name="Wang Z.C."/>
            <person name="Li M."/>
            <person name="Qiu X.H."/>
        </authorList>
    </citation>
    <scope>NUCLEOTIDE SEQUENCE</scope>
</reference>
<dbReference type="EMBL" id="MT901199">
    <property type="protein sequence ID" value="QTJ30789.1"/>
    <property type="molecule type" value="mRNA"/>
</dbReference>
<feature type="transmembrane region" description="Helical" evidence="5">
    <location>
        <begin position="150"/>
        <end position="169"/>
    </location>
</feature>
<dbReference type="AlphaFoldDB" id="A0A8B6QPW5"/>
<dbReference type="InterPro" id="IPR050549">
    <property type="entry name" value="MFS_Trehalose_Transporter"/>
</dbReference>
<evidence type="ECO:0000256" key="1">
    <source>
        <dbReference type="ARBA" id="ARBA00004141"/>
    </source>
</evidence>
<dbReference type="PANTHER" id="PTHR48021:SF39">
    <property type="entry name" value="MAJOR FACILITATOR SUPERFAMILY (MFS) PROFILE DOMAIN-CONTAINING PROTEIN"/>
    <property type="match status" value="1"/>
</dbReference>
<feature type="domain" description="Major facilitator superfamily (MFS) profile" evidence="6">
    <location>
        <begin position="22"/>
        <end position="480"/>
    </location>
</feature>
<evidence type="ECO:0000256" key="4">
    <source>
        <dbReference type="ARBA" id="ARBA00023136"/>
    </source>
</evidence>
<dbReference type="GO" id="GO:0016020">
    <property type="term" value="C:membrane"/>
    <property type="evidence" value="ECO:0007669"/>
    <property type="project" value="UniProtKB-SubCell"/>
</dbReference>
<evidence type="ECO:0000313" key="7">
    <source>
        <dbReference type="EMBL" id="QTJ30789.1"/>
    </source>
</evidence>
<accession>A0A8B6QPW5</accession>
<evidence type="ECO:0000256" key="3">
    <source>
        <dbReference type="ARBA" id="ARBA00022989"/>
    </source>
</evidence>
<dbReference type="InterPro" id="IPR020846">
    <property type="entry name" value="MFS_dom"/>
</dbReference>
<protein>
    <submittedName>
        <fullName evidence="7">Sugar transporter 6</fullName>
    </submittedName>
</protein>
<feature type="transmembrane region" description="Helical" evidence="5">
    <location>
        <begin position="324"/>
        <end position="344"/>
    </location>
</feature>
<keyword evidence="2 5" id="KW-0812">Transmembrane</keyword>
<keyword evidence="7" id="KW-0762">Sugar transport</keyword>
<dbReference type="PROSITE" id="PS50850">
    <property type="entry name" value="MFS"/>
    <property type="match status" value="1"/>
</dbReference>
<dbReference type="Pfam" id="PF00083">
    <property type="entry name" value="Sugar_tr"/>
    <property type="match status" value="1"/>
</dbReference>
<evidence type="ECO:0000259" key="6">
    <source>
        <dbReference type="PROSITE" id="PS50850"/>
    </source>
</evidence>
<feature type="transmembrane region" description="Helical" evidence="5">
    <location>
        <begin position="21"/>
        <end position="43"/>
    </location>
</feature>
<feature type="transmembrane region" description="Helical" evidence="5">
    <location>
        <begin position="425"/>
        <end position="442"/>
    </location>
</feature>
<dbReference type="FunFam" id="1.20.1250.20:FF:000249">
    <property type="entry name" value="facilitated trehalose transporter Tret1"/>
    <property type="match status" value="1"/>
</dbReference>
<dbReference type="PROSITE" id="PS00217">
    <property type="entry name" value="SUGAR_TRANSPORT_2"/>
    <property type="match status" value="1"/>
</dbReference>
<feature type="transmembrane region" description="Helical" evidence="5">
    <location>
        <begin position="175"/>
        <end position="196"/>
    </location>
</feature>
<reference evidence="7" key="1">
    <citation type="submission" date="2020-08" db="EMBL/GenBank/DDBJ databases">
        <authorList>
            <person name="Yuan Y."/>
        </authorList>
    </citation>
    <scope>NUCLEOTIDE SEQUENCE</scope>
</reference>
<feature type="transmembrane region" description="Helical" evidence="5">
    <location>
        <begin position="351"/>
        <end position="372"/>
    </location>
</feature>
<keyword evidence="7" id="KW-0813">Transport</keyword>
<keyword evidence="4 5" id="KW-0472">Membrane</keyword>
<evidence type="ECO:0000256" key="2">
    <source>
        <dbReference type="ARBA" id="ARBA00022692"/>
    </source>
</evidence>
<dbReference type="Gene3D" id="1.20.1250.20">
    <property type="entry name" value="MFS general substrate transporter like domains"/>
    <property type="match status" value="1"/>
</dbReference>
<dbReference type="GO" id="GO:0022857">
    <property type="term" value="F:transmembrane transporter activity"/>
    <property type="evidence" value="ECO:0007669"/>
    <property type="project" value="InterPro"/>
</dbReference>
<dbReference type="InterPro" id="IPR005828">
    <property type="entry name" value="MFS_sugar_transport-like"/>
</dbReference>
<dbReference type="SUPFAM" id="SSF103473">
    <property type="entry name" value="MFS general substrate transporter"/>
    <property type="match status" value="1"/>
</dbReference>
<dbReference type="InterPro" id="IPR036259">
    <property type="entry name" value="MFS_trans_sf"/>
</dbReference>
<keyword evidence="3 5" id="KW-1133">Transmembrane helix</keyword>
<organism evidence="7">
    <name type="scientific">Helicoverpa armigera</name>
    <name type="common">Cotton bollworm</name>
    <name type="synonym">Heliothis armigera</name>
    <dbReference type="NCBI Taxonomy" id="29058"/>
    <lineage>
        <taxon>Eukaryota</taxon>
        <taxon>Metazoa</taxon>
        <taxon>Ecdysozoa</taxon>
        <taxon>Arthropoda</taxon>
        <taxon>Hexapoda</taxon>
        <taxon>Insecta</taxon>
        <taxon>Pterygota</taxon>
        <taxon>Neoptera</taxon>
        <taxon>Endopterygota</taxon>
        <taxon>Lepidoptera</taxon>
        <taxon>Glossata</taxon>
        <taxon>Ditrysia</taxon>
        <taxon>Noctuoidea</taxon>
        <taxon>Noctuidae</taxon>
        <taxon>Heliothinae</taxon>
        <taxon>Helicoverpa</taxon>
    </lineage>
</organism>
<proteinExistence type="evidence at transcript level"/>
<comment type="subcellular location">
    <subcellularLocation>
        <location evidence="1">Membrane</location>
        <topology evidence="1">Multi-pass membrane protein</topology>
    </subcellularLocation>
</comment>
<dbReference type="PANTHER" id="PTHR48021">
    <property type="match status" value="1"/>
</dbReference>
<feature type="transmembrane region" description="Helical" evidence="5">
    <location>
        <begin position="93"/>
        <end position="112"/>
    </location>
</feature>
<name>A0A8B6QPW5_HELAM</name>
<feature type="transmembrane region" description="Helical" evidence="5">
    <location>
        <begin position="63"/>
        <end position="81"/>
    </location>
</feature>
<evidence type="ECO:0000256" key="5">
    <source>
        <dbReference type="SAM" id="Phobius"/>
    </source>
</evidence>
<dbReference type="OrthoDB" id="6133115at2759"/>
<feature type="transmembrane region" description="Helical" evidence="5">
    <location>
        <begin position="454"/>
        <end position="476"/>
    </location>
</feature>